<gene>
    <name evidence="7" type="ORF">PHLCEN_2v7384</name>
</gene>
<feature type="transmembrane region" description="Helical" evidence="5">
    <location>
        <begin position="445"/>
        <end position="465"/>
    </location>
</feature>
<dbReference type="PROSITE" id="PS50850">
    <property type="entry name" value="MFS"/>
    <property type="match status" value="1"/>
</dbReference>
<feature type="transmembrane region" description="Helical" evidence="5">
    <location>
        <begin position="179"/>
        <end position="199"/>
    </location>
</feature>
<keyword evidence="4 5" id="KW-0472">Membrane</keyword>
<feature type="transmembrane region" description="Helical" evidence="5">
    <location>
        <begin position="283"/>
        <end position="302"/>
    </location>
</feature>
<keyword evidence="2 5" id="KW-0812">Transmembrane</keyword>
<evidence type="ECO:0000256" key="1">
    <source>
        <dbReference type="ARBA" id="ARBA00004141"/>
    </source>
</evidence>
<dbReference type="PANTHER" id="PTHR23501:SF102">
    <property type="entry name" value="DRUG TRANSPORTER, PUTATIVE (AFU_ORTHOLOGUE AFUA_3G08530)-RELATED"/>
    <property type="match status" value="1"/>
</dbReference>
<dbReference type="InterPro" id="IPR036259">
    <property type="entry name" value="MFS_trans_sf"/>
</dbReference>
<dbReference type="AlphaFoldDB" id="A0A2R6NXI2"/>
<evidence type="ECO:0000256" key="5">
    <source>
        <dbReference type="SAM" id="Phobius"/>
    </source>
</evidence>
<feature type="transmembrane region" description="Helical" evidence="5">
    <location>
        <begin position="242"/>
        <end position="262"/>
    </location>
</feature>
<evidence type="ECO:0000256" key="3">
    <source>
        <dbReference type="ARBA" id="ARBA00022989"/>
    </source>
</evidence>
<dbReference type="OrthoDB" id="3437016at2759"/>
<feature type="transmembrane region" description="Helical" evidence="5">
    <location>
        <begin position="389"/>
        <end position="408"/>
    </location>
</feature>
<dbReference type="Pfam" id="PF07690">
    <property type="entry name" value="MFS_1"/>
    <property type="match status" value="1"/>
</dbReference>
<proteinExistence type="predicted"/>
<accession>A0A2R6NXI2</accession>
<protein>
    <recommendedName>
        <fullName evidence="6">Major facilitator superfamily (MFS) profile domain-containing protein</fullName>
    </recommendedName>
</protein>
<dbReference type="PANTHER" id="PTHR23501">
    <property type="entry name" value="MAJOR FACILITATOR SUPERFAMILY"/>
    <property type="match status" value="1"/>
</dbReference>
<dbReference type="EMBL" id="MLYV02000733">
    <property type="protein sequence ID" value="PSR78637.1"/>
    <property type="molecule type" value="Genomic_DNA"/>
</dbReference>
<name>A0A2R6NXI2_9APHY</name>
<feature type="transmembrane region" description="Helical" evidence="5">
    <location>
        <begin position="308"/>
        <end position="328"/>
    </location>
</feature>
<sequence length="625" mass="66925">MSAGHRHGLALLVSTYFAWHRSTRQVQHVKVRGSDPNDEFGSERFTLVGNSVTVGVARLAHKDPQHRLPLKMRPVFRVLMDRYPPEQPQDTLGPLGRPQLALDLTAVSTALPTITADLNGGDKFTWVGSAYALASTAVLPLSGALANIFGRKPVMMGSILFFAVGSALAGAAQNMNMLIAARTVQGIGGGAIFFLAITITSDLVPLAERGLYQGIISLTWSLASGVGPPIGGSLAEKASWRWLFYLNLPVTAIALILVWLFLKVRTPEGSITAKLARVDWLGNFIVIAGSTLAIVGLTFGGIQFPWVSAQVLAPLIVGLALIGVFLLYEGKVPREPAIPWEVLSNRTTIGGYMSTLTHGIVMISIIYYLPVYFQATLGASPIGSGVDGLPTALIIAPCALFAGVTVHVMKKYRPVILTGWILTIVGFGLLSLLRANDSVAQWVGYQIVAAVGVGMLFSTTIFPVLAPLPVERTASAIAFLAFLRAFAQTWGITISSTILQNELKKKLPAGFVSQFPQGLEIAYAAIPVIHNLEEPLRTEVRVAFANSMSVVWKTMAGIAGLGLLSVLLLKEVPLKTSTDTKFALDDVKRNSSAGESMTSDQKIDVLPLGELDGRQHSMVQIELVA</sequence>
<reference evidence="7 8" key="1">
    <citation type="submission" date="2018-02" db="EMBL/GenBank/DDBJ databases">
        <title>Genome sequence of the basidiomycete white-rot fungus Phlebia centrifuga.</title>
        <authorList>
            <person name="Granchi Z."/>
            <person name="Peng M."/>
            <person name="de Vries R.P."/>
            <person name="Hilden K."/>
            <person name="Makela M.R."/>
            <person name="Grigoriev I."/>
            <person name="Riley R."/>
        </authorList>
    </citation>
    <scope>NUCLEOTIDE SEQUENCE [LARGE SCALE GENOMIC DNA]</scope>
    <source>
        <strain evidence="7 8">FBCC195</strain>
    </source>
</reference>
<comment type="caution">
    <text evidence="7">The sequence shown here is derived from an EMBL/GenBank/DDBJ whole genome shotgun (WGS) entry which is preliminary data.</text>
</comment>
<dbReference type="InterPro" id="IPR011701">
    <property type="entry name" value="MFS"/>
</dbReference>
<keyword evidence="3 5" id="KW-1133">Transmembrane helix</keyword>
<evidence type="ECO:0000256" key="2">
    <source>
        <dbReference type="ARBA" id="ARBA00022692"/>
    </source>
</evidence>
<feature type="transmembrane region" description="Helical" evidence="5">
    <location>
        <begin position="349"/>
        <end position="369"/>
    </location>
</feature>
<dbReference type="PRINTS" id="PR01036">
    <property type="entry name" value="TCRTETB"/>
</dbReference>
<evidence type="ECO:0000259" key="6">
    <source>
        <dbReference type="PROSITE" id="PS50850"/>
    </source>
</evidence>
<dbReference type="GO" id="GO:0022857">
    <property type="term" value="F:transmembrane transporter activity"/>
    <property type="evidence" value="ECO:0007669"/>
    <property type="project" value="InterPro"/>
</dbReference>
<dbReference type="Gene3D" id="1.20.1250.20">
    <property type="entry name" value="MFS general substrate transporter like domains"/>
    <property type="match status" value="2"/>
</dbReference>
<keyword evidence="8" id="KW-1185">Reference proteome</keyword>
<feature type="transmembrane region" description="Helical" evidence="5">
    <location>
        <begin position="550"/>
        <end position="569"/>
    </location>
</feature>
<feature type="transmembrane region" description="Helical" evidence="5">
    <location>
        <begin position="154"/>
        <end position="173"/>
    </location>
</feature>
<feature type="domain" description="Major facilitator superfamily (MFS) profile" evidence="6">
    <location>
        <begin position="89"/>
        <end position="574"/>
    </location>
</feature>
<dbReference type="Proteomes" id="UP000186601">
    <property type="component" value="Unassembled WGS sequence"/>
</dbReference>
<feature type="transmembrane region" description="Helical" evidence="5">
    <location>
        <begin position="415"/>
        <end position="433"/>
    </location>
</feature>
<organism evidence="7 8">
    <name type="scientific">Hermanssonia centrifuga</name>
    <dbReference type="NCBI Taxonomy" id="98765"/>
    <lineage>
        <taxon>Eukaryota</taxon>
        <taxon>Fungi</taxon>
        <taxon>Dikarya</taxon>
        <taxon>Basidiomycota</taxon>
        <taxon>Agaricomycotina</taxon>
        <taxon>Agaricomycetes</taxon>
        <taxon>Polyporales</taxon>
        <taxon>Meruliaceae</taxon>
        <taxon>Hermanssonia</taxon>
    </lineage>
</organism>
<dbReference type="GO" id="GO:0005886">
    <property type="term" value="C:plasma membrane"/>
    <property type="evidence" value="ECO:0007669"/>
    <property type="project" value="TreeGrafter"/>
</dbReference>
<dbReference type="CDD" id="cd17502">
    <property type="entry name" value="MFS_Azr1_MDR_like"/>
    <property type="match status" value="1"/>
</dbReference>
<comment type="subcellular location">
    <subcellularLocation>
        <location evidence="1">Membrane</location>
        <topology evidence="1">Multi-pass membrane protein</topology>
    </subcellularLocation>
</comment>
<dbReference type="SUPFAM" id="SSF103473">
    <property type="entry name" value="MFS general substrate transporter"/>
    <property type="match status" value="1"/>
</dbReference>
<evidence type="ECO:0000313" key="8">
    <source>
        <dbReference type="Proteomes" id="UP000186601"/>
    </source>
</evidence>
<dbReference type="InterPro" id="IPR020846">
    <property type="entry name" value="MFS_dom"/>
</dbReference>
<evidence type="ECO:0000256" key="4">
    <source>
        <dbReference type="ARBA" id="ARBA00023136"/>
    </source>
</evidence>
<feature type="transmembrane region" description="Helical" evidence="5">
    <location>
        <begin position="477"/>
        <end position="499"/>
    </location>
</feature>
<evidence type="ECO:0000313" key="7">
    <source>
        <dbReference type="EMBL" id="PSR78637.1"/>
    </source>
</evidence>